<reference evidence="1 2" key="1">
    <citation type="submission" date="2024-02" db="EMBL/GenBank/DDBJ databases">
        <authorList>
            <person name="Chen Y."/>
            <person name="Shah S."/>
            <person name="Dougan E. K."/>
            <person name="Thang M."/>
            <person name="Chan C."/>
        </authorList>
    </citation>
    <scope>NUCLEOTIDE SEQUENCE [LARGE SCALE GENOMIC DNA]</scope>
</reference>
<gene>
    <name evidence="1" type="ORF">CCMP2556_LOCUS23578</name>
</gene>
<comment type="caution">
    <text evidence="1">The sequence shown here is derived from an EMBL/GenBank/DDBJ whole genome shotgun (WGS) entry which is preliminary data.</text>
</comment>
<evidence type="ECO:0000313" key="2">
    <source>
        <dbReference type="Proteomes" id="UP001642484"/>
    </source>
</evidence>
<proteinExistence type="predicted"/>
<dbReference type="Proteomes" id="UP001642484">
    <property type="component" value="Unassembled WGS sequence"/>
</dbReference>
<accession>A0ABP0M0F6</accession>
<feature type="non-terminal residue" evidence="1">
    <location>
        <position position="246"/>
    </location>
</feature>
<sequence length="246" mass="27622">MDFNESSALELGASELGTVLSVPDSSEVFLVEESQAGDEVALETSFGLESSASVPFHELEEQELFGSEAVERDIDLGPSVVSDFSALLPEVSQPEASLDASYNPEDIVQSAWKSLKTQELKLPWEEGFWSKFLDPNVTAMDMLSENLKRPFPIAGDADVENGVQEVDRRVVSKTCIEITGYMKHIRDIPERTWKEEREATWEIAIRRWVALLDQWEDSDSLLLQTLKVKGSFSEKAQILVDVFFNK</sequence>
<dbReference type="EMBL" id="CAXAMN010015092">
    <property type="protein sequence ID" value="CAK9044965.1"/>
    <property type="molecule type" value="Genomic_DNA"/>
</dbReference>
<keyword evidence="2" id="KW-1185">Reference proteome</keyword>
<name>A0ABP0M0F6_9DINO</name>
<protein>
    <submittedName>
        <fullName evidence="1">Uncharacterized protein</fullName>
    </submittedName>
</protein>
<evidence type="ECO:0000313" key="1">
    <source>
        <dbReference type="EMBL" id="CAK9044965.1"/>
    </source>
</evidence>
<organism evidence="1 2">
    <name type="scientific">Durusdinium trenchii</name>
    <dbReference type="NCBI Taxonomy" id="1381693"/>
    <lineage>
        <taxon>Eukaryota</taxon>
        <taxon>Sar</taxon>
        <taxon>Alveolata</taxon>
        <taxon>Dinophyceae</taxon>
        <taxon>Suessiales</taxon>
        <taxon>Symbiodiniaceae</taxon>
        <taxon>Durusdinium</taxon>
    </lineage>
</organism>